<dbReference type="EMBL" id="AP022569">
    <property type="protein sequence ID" value="BBX45804.1"/>
    <property type="molecule type" value="Genomic_DNA"/>
</dbReference>
<keyword evidence="1" id="KW-0732">Signal</keyword>
<sequence length="551" mass="57153">MLAASRGYVLAAAAFAATSAVVVTPAVPRPSQVPVRHLETRLVDAESVLNIPVNLFDDIANIPYTELQGFNVLGDSLLFSGDWWVPSATNLWGTDPGDLGHYMGLLDVLIPFPQISGLDQPEIDPTADASGTAGLAQQIGLLAAAELPTSASCDAETCFPMTPPNIITGSTSFDRDIGFLQALSGNATTQDGSSFSLFSDWLKVPLSDLTNGYTFGSSDTGIVDPSPNATNGGGVLGEFGFPGTTGTGGTAGDMPWDGVTFKLNLLGPFQDFYNSLLATPSTSGIDGTGIDLPGATDLTQSVQNFLGGLVVAFDPFVEGSPACPAACDLPASDTQLGLMQDILALDPSNQTIAQYVANFPDNNATITEAEQSVALLQTGEYNLSLDNLLNYDALLAQINPELPVLFTNAGIVTDPNYVEFANGTAAFDPTYGGYNPYAELGDYYTLLTNNEWNFGALATDLSNPNTLYYLFDPASENVTTGTTSLAGAATDLSGGLGGFDPSTLSTDLTSLLSGLGTTAGAETLSQLVSELGTQLATDLGAQLPASLATLF</sequence>
<dbReference type="AlphaFoldDB" id="A0A7I7KVF9"/>
<dbReference type="Proteomes" id="UP000465866">
    <property type="component" value="Chromosome"/>
</dbReference>
<reference evidence="2 3" key="1">
    <citation type="journal article" date="2019" name="Emerg. Microbes Infect.">
        <title>Comprehensive subspecies identification of 175 nontuberculous mycobacteria species based on 7547 genomic profiles.</title>
        <authorList>
            <person name="Matsumoto Y."/>
            <person name="Kinjo T."/>
            <person name="Motooka D."/>
            <person name="Nabeya D."/>
            <person name="Jung N."/>
            <person name="Uechi K."/>
            <person name="Horii T."/>
            <person name="Iida T."/>
            <person name="Fujita J."/>
            <person name="Nakamura S."/>
        </authorList>
    </citation>
    <scope>NUCLEOTIDE SEQUENCE [LARGE SCALE GENOMIC DNA]</scope>
    <source>
        <strain evidence="2 3">JCM 12404</strain>
    </source>
</reference>
<proteinExistence type="predicted"/>
<evidence type="ECO:0000313" key="3">
    <source>
        <dbReference type="Proteomes" id="UP000465866"/>
    </source>
</evidence>
<organism evidence="2 3">
    <name type="scientific">Mycobacterium cookii</name>
    <dbReference type="NCBI Taxonomy" id="1775"/>
    <lineage>
        <taxon>Bacteria</taxon>
        <taxon>Bacillati</taxon>
        <taxon>Actinomycetota</taxon>
        <taxon>Actinomycetes</taxon>
        <taxon>Mycobacteriales</taxon>
        <taxon>Mycobacteriaceae</taxon>
        <taxon>Mycobacterium</taxon>
    </lineage>
</organism>
<evidence type="ECO:0000313" key="2">
    <source>
        <dbReference type="EMBL" id="BBX45804.1"/>
    </source>
</evidence>
<keyword evidence="3" id="KW-1185">Reference proteome</keyword>
<protein>
    <recommendedName>
        <fullName evidence="4">PE-PPE domain-containing protein</fullName>
    </recommendedName>
</protein>
<feature type="chain" id="PRO_5039144493" description="PE-PPE domain-containing protein" evidence="1">
    <location>
        <begin position="17"/>
        <end position="551"/>
    </location>
</feature>
<name>A0A7I7KVF9_9MYCO</name>
<dbReference type="RefSeq" id="WP_163776051.1">
    <property type="nucleotide sequence ID" value="NZ_AP022569.1"/>
</dbReference>
<evidence type="ECO:0000256" key="1">
    <source>
        <dbReference type="SAM" id="SignalP"/>
    </source>
</evidence>
<gene>
    <name evidence="2" type="ORF">MCOO_18190</name>
</gene>
<feature type="signal peptide" evidence="1">
    <location>
        <begin position="1"/>
        <end position="16"/>
    </location>
</feature>
<accession>A0A7I7KVF9</accession>
<evidence type="ECO:0008006" key="4">
    <source>
        <dbReference type="Google" id="ProtNLM"/>
    </source>
</evidence>
<dbReference type="KEGG" id="mcoo:MCOO_18190"/>